<dbReference type="InterPro" id="IPR005467">
    <property type="entry name" value="His_kinase_dom"/>
</dbReference>
<reference evidence="11 12" key="1">
    <citation type="submission" date="2007-03" db="EMBL/GenBank/DDBJ databases">
        <authorList>
            <person name="Fulton L."/>
            <person name="Clifton S."/>
            <person name="Fulton B."/>
            <person name="Xu J."/>
            <person name="Minx P."/>
            <person name="Pepin K.H."/>
            <person name="Johnson M."/>
            <person name="Thiruvilangam P."/>
            <person name="Bhonagiri V."/>
            <person name="Nash W.E."/>
            <person name="Mardis E.R."/>
            <person name="Wilson R.K."/>
        </authorList>
    </citation>
    <scope>NUCLEOTIDE SEQUENCE [LARGE SCALE GENOMIC DNA]</scope>
    <source>
        <strain evidence="11 12">ATCC 27560</strain>
    </source>
</reference>
<dbReference type="Gene3D" id="6.10.340.10">
    <property type="match status" value="1"/>
</dbReference>
<dbReference type="PANTHER" id="PTHR45453:SF1">
    <property type="entry name" value="PHOSPHATE REGULON SENSOR PROTEIN PHOR"/>
    <property type="match status" value="1"/>
</dbReference>
<evidence type="ECO:0000256" key="9">
    <source>
        <dbReference type="SAM" id="Phobius"/>
    </source>
</evidence>
<reference evidence="11 12" key="2">
    <citation type="submission" date="2007-04" db="EMBL/GenBank/DDBJ databases">
        <title>Draft genome sequence of Eubacterium ventriosum (ATCC 27560).</title>
        <authorList>
            <person name="Sudarsanam P."/>
            <person name="Ley R."/>
            <person name="Guruge J."/>
            <person name="Turnbaugh P.J."/>
            <person name="Mahowald M."/>
            <person name="Liep D."/>
            <person name="Gordon J."/>
        </authorList>
    </citation>
    <scope>NUCLEOTIDE SEQUENCE [LARGE SCALE GENOMIC DNA]</scope>
    <source>
        <strain evidence="11 12">ATCC 27560</strain>
    </source>
</reference>
<dbReference type="GO" id="GO:0016036">
    <property type="term" value="P:cellular response to phosphate starvation"/>
    <property type="evidence" value="ECO:0007669"/>
    <property type="project" value="TreeGrafter"/>
</dbReference>
<keyword evidence="8 9" id="KW-0472">Membrane</keyword>
<dbReference type="RefSeq" id="WP_005360088.1">
    <property type="nucleotide sequence ID" value="NZ_DS264270.1"/>
</dbReference>
<dbReference type="STRING" id="411463.EUBVEN_00223"/>
<keyword evidence="9" id="KW-1133">Transmembrane helix</keyword>
<evidence type="ECO:0000259" key="10">
    <source>
        <dbReference type="PROSITE" id="PS50109"/>
    </source>
</evidence>
<dbReference type="FunFam" id="3.30.565.10:FF:000006">
    <property type="entry name" value="Sensor histidine kinase WalK"/>
    <property type="match status" value="1"/>
</dbReference>
<sequence>MNNNKILKFVNPIRSLKLRVFVVIMLAIIIPALASSIFIVNVTTKNYLKNRIDSFKANNTMLKNNIINNNYLDQSNENIDIVDAQIEQLAKEYNCRIQVVNSRYVIIKDSNSSEKGKTCISENVIKSFKGETVQVDSKSHNYIEFAIPITSTVSDGEGETKTTVIGSLYINYSTADAVDYKDYIVRNVAIADVLVLIFALFASWLCAVMFTKPIKRIGISIEEIAKGNMEEEKDYREVMDISNEFRQLVNKLNTQEKSRQEFVSNVSHELKTPITSMKVLADSLLGQQGLPEELYQEFLHDISKEIDRENDIITDLLALVRMEKSESEINISSVNINEILEAVLKRLKPIAESKNIELIFESFRPVIADVDELKFASVATNLVENAIKYNNTDGTVTASLNSDHQYFYLKVTDTGIGISEENQDRVFERFFRVDKARSRETGGTGLGLAITKEIVMKHHGSIKIHSKEGEGTTFTVRIPLKYIA</sequence>
<dbReference type="FunFam" id="1.10.287.130:FF:000001">
    <property type="entry name" value="Two-component sensor histidine kinase"/>
    <property type="match status" value="1"/>
</dbReference>
<keyword evidence="6 11" id="KW-0418">Kinase</keyword>
<dbReference type="eggNOG" id="COG5002">
    <property type="taxonomic scope" value="Bacteria"/>
</dbReference>
<evidence type="ECO:0000256" key="1">
    <source>
        <dbReference type="ARBA" id="ARBA00000085"/>
    </source>
</evidence>
<dbReference type="SMART" id="SM00387">
    <property type="entry name" value="HATPase_c"/>
    <property type="match status" value="1"/>
</dbReference>
<dbReference type="GO" id="GO:0000155">
    <property type="term" value="F:phosphorelay sensor kinase activity"/>
    <property type="evidence" value="ECO:0007669"/>
    <property type="project" value="InterPro"/>
</dbReference>
<accession>A5Z3H7</accession>
<keyword evidence="5" id="KW-0808">Transferase</keyword>
<evidence type="ECO:0000256" key="5">
    <source>
        <dbReference type="ARBA" id="ARBA00022679"/>
    </source>
</evidence>
<dbReference type="EMBL" id="AAVL02000023">
    <property type="protein sequence ID" value="EDM52467.1"/>
    <property type="molecule type" value="Genomic_DNA"/>
</dbReference>
<gene>
    <name evidence="11" type="ORF">EUBVEN_00223</name>
</gene>
<dbReference type="OrthoDB" id="9813151at2"/>
<comment type="catalytic activity">
    <reaction evidence="1">
        <text>ATP + protein L-histidine = ADP + protein N-phospho-L-histidine.</text>
        <dbReference type="EC" id="2.7.13.3"/>
    </reaction>
</comment>
<dbReference type="PANTHER" id="PTHR45453">
    <property type="entry name" value="PHOSPHATE REGULON SENSOR PROTEIN PHOR"/>
    <property type="match status" value="1"/>
</dbReference>
<evidence type="ECO:0000256" key="4">
    <source>
        <dbReference type="ARBA" id="ARBA00022553"/>
    </source>
</evidence>
<dbReference type="SMART" id="SM00388">
    <property type="entry name" value="HisKA"/>
    <property type="match status" value="1"/>
</dbReference>
<protein>
    <recommendedName>
        <fullName evidence="3">histidine kinase</fullName>
        <ecNumber evidence="3">2.7.13.3</ecNumber>
    </recommendedName>
</protein>
<dbReference type="PROSITE" id="PS50109">
    <property type="entry name" value="HIS_KIN"/>
    <property type="match status" value="1"/>
</dbReference>
<evidence type="ECO:0000313" key="11">
    <source>
        <dbReference type="EMBL" id="EDM52467.1"/>
    </source>
</evidence>
<evidence type="ECO:0000313" key="12">
    <source>
        <dbReference type="Proteomes" id="UP000006000"/>
    </source>
</evidence>
<keyword evidence="4" id="KW-0597">Phosphoprotein</keyword>
<evidence type="ECO:0000256" key="3">
    <source>
        <dbReference type="ARBA" id="ARBA00012438"/>
    </source>
</evidence>
<dbReference type="PRINTS" id="PR00344">
    <property type="entry name" value="BCTRLSENSOR"/>
</dbReference>
<evidence type="ECO:0000256" key="6">
    <source>
        <dbReference type="ARBA" id="ARBA00022777"/>
    </source>
</evidence>
<evidence type="ECO:0000256" key="2">
    <source>
        <dbReference type="ARBA" id="ARBA00004370"/>
    </source>
</evidence>
<proteinExistence type="predicted"/>
<dbReference type="Pfam" id="PF00512">
    <property type="entry name" value="HisKA"/>
    <property type="match status" value="1"/>
</dbReference>
<feature type="transmembrane region" description="Helical" evidence="9">
    <location>
        <begin position="189"/>
        <end position="210"/>
    </location>
</feature>
<keyword evidence="9" id="KW-0812">Transmembrane</keyword>
<dbReference type="Pfam" id="PF02518">
    <property type="entry name" value="HATPase_c"/>
    <property type="match status" value="1"/>
</dbReference>
<dbReference type="InterPro" id="IPR003661">
    <property type="entry name" value="HisK_dim/P_dom"/>
</dbReference>
<dbReference type="Gene3D" id="3.30.565.10">
    <property type="entry name" value="Histidine kinase-like ATPase, C-terminal domain"/>
    <property type="match status" value="1"/>
</dbReference>
<evidence type="ECO:0000256" key="8">
    <source>
        <dbReference type="ARBA" id="ARBA00023136"/>
    </source>
</evidence>
<dbReference type="EC" id="2.7.13.3" evidence="3"/>
<dbReference type="CDD" id="cd00082">
    <property type="entry name" value="HisKA"/>
    <property type="match status" value="1"/>
</dbReference>
<dbReference type="AlphaFoldDB" id="A5Z3H7"/>
<dbReference type="InterPro" id="IPR003594">
    <property type="entry name" value="HATPase_dom"/>
</dbReference>
<dbReference type="SUPFAM" id="SSF55874">
    <property type="entry name" value="ATPase domain of HSP90 chaperone/DNA topoisomerase II/histidine kinase"/>
    <property type="match status" value="1"/>
</dbReference>
<comment type="subcellular location">
    <subcellularLocation>
        <location evidence="2">Membrane</location>
    </subcellularLocation>
</comment>
<dbReference type="InterPro" id="IPR036097">
    <property type="entry name" value="HisK_dim/P_sf"/>
</dbReference>
<dbReference type="SUPFAM" id="SSF47384">
    <property type="entry name" value="Homodimeric domain of signal transducing histidine kinase"/>
    <property type="match status" value="1"/>
</dbReference>
<dbReference type="HOGENOM" id="CLU_000445_89_6_9"/>
<feature type="domain" description="Histidine kinase" evidence="10">
    <location>
        <begin position="265"/>
        <end position="482"/>
    </location>
</feature>
<evidence type="ECO:0000256" key="7">
    <source>
        <dbReference type="ARBA" id="ARBA00023012"/>
    </source>
</evidence>
<dbReference type="InterPro" id="IPR004358">
    <property type="entry name" value="Sig_transdc_His_kin-like_C"/>
</dbReference>
<dbReference type="InterPro" id="IPR050351">
    <property type="entry name" value="BphY/WalK/GraS-like"/>
</dbReference>
<dbReference type="Proteomes" id="UP000006000">
    <property type="component" value="Unassembled WGS sequence"/>
</dbReference>
<name>A5Z3H7_9FIRM</name>
<dbReference type="InterPro" id="IPR036890">
    <property type="entry name" value="HATPase_C_sf"/>
</dbReference>
<organism evidence="11 12">
    <name type="scientific">Eubacterium ventriosum ATCC 27560</name>
    <dbReference type="NCBI Taxonomy" id="411463"/>
    <lineage>
        <taxon>Bacteria</taxon>
        <taxon>Bacillati</taxon>
        <taxon>Bacillota</taxon>
        <taxon>Clostridia</taxon>
        <taxon>Eubacteriales</taxon>
        <taxon>Eubacteriaceae</taxon>
        <taxon>Eubacterium</taxon>
    </lineage>
</organism>
<dbReference type="Gene3D" id="1.10.287.130">
    <property type="match status" value="1"/>
</dbReference>
<keyword evidence="7" id="KW-0902">Two-component regulatory system</keyword>
<dbReference type="GO" id="GO:0005886">
    <property type="term" value="C:plasma membrane"/>
    <property type="evidence" value="ECO:0007669"/>
    <property type="project" value="TreeGrafter"/>
</dbReference>
<comment type="caution">
    <text evidence="11">The sequence shown here is derived from an EMBL/GenBank/DDBJ whole genome shotgun (WGS) entry which is preliminary data.</text>
</comment>
<dbReference type="GO" id="GO:0004721">
    <property type="term" value="F:phosphoprotein phosphatase activity"/>
    <property type="evidence" value="ECO:0007669"/>
    <property type="project" value="TreeGrafter"/>
</dbReference>
<feature type="transmembrane region" description="Helical" evidence="9">
    <location>
        <begin position="20"/>
        <end position="42"/>
    </location>
</feature>